<feature type="region of interest" description="Disordered" evidence="1">
    <location>
        <begin position="88"/>
        <end position="111"/>
    </location>
</feature>
<sequence length="838" mass="92884">MSTSNKSSDRRQAKNKLTANHAHSNARVSIASPSISHASADEVTIVDDDQPMSHIEIPTTSDQQHLTLGQPPTSLFQSVTQPVITNISQPSSSQQMTTNYTASTSQLQQQNPVTTYSQPMTTTHTFQQPLLPPHSQFLYQYGQPAQPQFSNTSVPTSFNPGLFYSQNAAATSAAPASFNFLPPTTNIATTATTTPITTSISRSATPVNNMPSANNNVEFLKETLKMASKLGGNITTARKEAVVDALNLALSLSQENNVLKEQLTNAYKRRRTDTDLCSRDDPMDDDDSNYVTKAELKSYLDDIKNSINNLSNIISKQSNKATSNKQNPPLTFAEIIKENKKSSTPKHQTVVFLPDNEDTLVTRQTLSKLIHPAKEGIAMTDAKSLSKGKMIINFKDKASKSKFESLAKATKKINTEPPRKLRPSIMLKGVRIEVKKEDIPSMFAAFNYPIAYYVETNKLDITKLMEVVSDRKNFRSEYLINYVISIDPAIRDLVINEMNGKVILDYALVHAEDMSPLRQCYRCYGFNHIANTCQLPPEQQICHHCALTHKYELCPNKACAPRCVNCRKTECCNVWQTKLNIITMNNQRQSRSQLDTTKIAQINCNKSPSALNQFQNFCDKNKVDIAMITEPPIRKGVPNISRKSKPLYATNHYSSDHHPNTHQQNQLHVSVPNVQLPSSFQPYVQQVSAMQHVPSAGLGPINHSISNHRSASINQQASVNQPNTNNQQVSSVLQPPLNQQPSNNPPSSTTQTPVRSCIIIFNPSLSPIIISSVSNTDFITIEINNFVFASDYSQPVGSIESTIECLNSLVNYASSKKLVIIGDLNAKSLYWGPTIINS</sequence>
<dbReference type="Gene3D" id="3.60.10.10">
    <property type="entry name" value="Endonuclease/exonuclease/phosphatase"/>
    <property type="match status" value="2"/>
</dbReference>
<organism evidence="2">
    <name type="scientific">Dermatophagoides farinae</name>
    <name type="common">American house dust mite</name>
    <dbReference type="NCBI Taxonomy" id="6954"/>
    <lineage>
        <taxon>Eukaryota</taxon>
        <taxon>Metazoa</taxon>
        <taxon>Ecdysozoa</taxon>
        <taxon>Arthropoda</taxon>
        <taxon>Chelicerata</taxon>
        <taxon>Arachnida</taxon>
        <taxon>Acari</taxon>
        <taxon>Acariformes</taxon>
        <taxon>Sarcoptiformes</taxon>
        <taxon>Astigmata</taxon>
        <taxon>Psoroptidia</taxon>
        <taxon>Analgoidea</taxon>
        <taxon>Pyroglyphidae</taxon>
        <taxon>Dermatophagoidinae</taxon>
        <taxon>Dermatophagoides</taxon>
    </lineage>
</organism>
<accession>A0A9D4NY83</accession>
<proteinExistence type="predicted"/>
<dbReference type="SUPFAM" id="SSF56219">
    <property type="entry name" value="DNase I-like"/>
    <property type="match status" value="1"/>
</dbReference>
<comment type="caution">
    <text evidence="2">The sequence shown here is derived from an EMBL/GenBank/DDBJ whole genome shotgun (WGS) entry which is preliminary data.</text>
</comment>
<dbReference type="PROSITE" id="PS00018">
    <property type="entry name" value="EF_HAND_1"/>
    <property type="match status" value="1"/>
</dbReference>
<evidence type="ECO:0008006" key="3">
    <source>
        <dbReference type="Google" id="ProtNLM"/>
    </source>
</evidence>
<reference evidence="2" key="2">
    <citation type="journal article" date="2021" name="World Allergy Organ. J.">
        <title>Chromosome-level assembly of Dermatophagoides farinae genome and transcriptome reveals two novel allergens Der f 37 and Der f 39.</title>
        <authorList>
            <person name="Chen J."/>
            <person name="Cai Z."/>
            <person name="Fan D."/>
            <person name="Hu J."/>
            <person name="Hou Y."/>
            <person name="He Y."/>
            <person name="Zhang Z."/>
            <person name="Zhao Z."/>
            <person name="Gao P."/>
            <person name="Hu W."/>
            <person name="Sun J."/>
            <person name="Li J."/>
            <person name="Ji K."/>
        </authorList>
    </citation>
    <scope>NUCLEOTIDE SEQUENCE</scope>
    <source>
        <strain evidence="2">JKM2019</strain>
    </source>
</reference>
<dbReference type="EMBL" id="SDOV01000005">
    <property type="protein sequence ID" value="KAH7641099.1"/>
    <property type="molecule type" value="Genomic_DNA"/>
</dbReference>
<reference evidence="2" key="1">
    <citation type="submission" date="2020-06" db="EMBL/GenBank/DDBJ databases">
        <authorList>
            <person name="Ji K."/>
            <person name="Li J."/>
        </authorList>
    </citation>
    <scope>NUCLEOTIDE SEQUENCE</scope>
    <source>
        <strain evidence="2">JKM2019</strain>
        <tissue evidence="2">Whole body</tissue>
    </source>
</reference>
<feature type="compositionally biased region" description="Polar residues" evidence="1">
    <location>
        <begin position="15"/>
        <end position="25"/>
    </location>
</feature>
<dbReference type="AlphaFoldDB" id="A0A9D4NY83"/>
<evidence type="ECO:0000313" key="2">
    <source>
        <dbReference type="EMBL" id="KAH7641099.1"/>
    </source>
</evidence>
<name>A0A9D4NY83_DERFA</name>
<dbReference type="Proteomes" id="UP000828236">
    <property type="component" value="Unassembled WGS sequence"/>
</dbReference>
<protein>
    <recommendedName>
        <fullName evidence="3">Gag-like protein</fullName>
    </recommendedName>
</protein>
<feature type="region of interest" description="Disordered" evidence="1">
    <location>
        <begin position="698"/>
        <end position="751"/>
    </location>
</feature>
<feature type="compositionally biased region" description="Polar residues" evidence="1">
    <location>
        <begin position="703"/>
        <end position="729"/>
    </location>
</feature>
<feature type="region of interest" description="Disordered" evidence="1">
    <location>
        <begin position="1"/>
        <end position="25"/>
    </location>
</feature>
<evidence type="ECO:0000256" key="1">
    <source>
        <dbReference type="SAM" id="MobiDB-lite"/>
    </source>
</evidence>
<dbReference type="InterPro" id="IPR036691">
    <property type="entry name" value="Endo/exonu/phosph_ase_sf"/>
</dbReference>
<feature type="compositionally biased region" description="Low complexity" evidence="1">
    <location>
        <begin position="730"/>
        <end position="751"/>
    </location>
</feature>
<dbReference type="InterPro" id="IPR018247">
    <property type="entry name" value="EF_Hand_1_Ca_BS"/>
</dbReference>
<gene>
    <name evidence="2" type="ORF">HUG17_8568</name>
</gene>